<dbReference type="Proteomes" id="UP001066276">
    <property type="component" value="Chromosome 6"/>
</dbReference>
<gene>
    <name evidence="2" type="ORF">NDU88_001947</name>
</gene>
<proteinExistence type="predicted"/>
<protein>
    <submittedName>
        <fullName evidence="2">Uncharacterized protein</fullName>
    </submittedName>
</protein>
<reference evidence="2" key="1">
    <citation type="journal article" date="2022" name="bioRxiv">
        <title>Sequencing and chromosome-scale assembly of the giantPleurodeles waltlgenome.</title>
        <authorList>
            <person name="Brown T."/>
            <person name="Elewa A."/>
            <person name="Iarovenko S."/>
            <person name="Subramanian E."/>
            <person name="Araus A.J."/>
            <person name="Petzold A."/>
            <person name="Susuki M."/>
            <person name="Suzuki K.-i.T."/>
            <person name="Hayashi T."/>
            <person name="Toyoda A."/>
            <person name="Oliveira C."/>
            <person name="Osipova E."/>
            <person name="Leigh N.D."/>
            <person name="Simon A."/>
            <person name="Yun M.H."/>
        </authorList>
    </citation>
    <scope>NUCLEOTIDE SEQUENCE</scope>
    <source>
        <strain evidence="2">20211129_DDA</strain>
        <tissue evidence="2">Liver</tissue>
    </source>
</reference>
<sequence length="212" mass="22849">MIRSGGGVRVRFGGWPPLSPWTPARALRAGPRLRDRCQLHAMHRREGGGARRPAVKGAEEICSRVWSHSGGGRKSREPSAARGGGGGHPLLFNFANPALRRISPCRGGELQLLSMLDGERGGARLQVINGLRGPDQHPGPQCHRRPGAPALLAASALASRVVSRLERRFSGRFLYPLWSPAPDSRCLHQLPGADFRLVVFRAVPETGASCPC</sequence>
<comment type="caution">
    <text evidence="2">The sequence shown here is derived from an EMBL/GenBank/DDBJ whole genome shotgun (WGS) entry which is preliminary data.</text>
</comment>
<evidence type="ECO:0000313" key="2">
    <source>
        <dbReference type="EMBL" id="KAJ1135508.1"/>
    </source>
</evidence>
<keyword evidence="3" id="KW-1185">Reference proteome</keyword>
<evidence type="ECO:0000256" key="1">
    <source>
        <dbReference type="SAM" id="MobiDB-lite"/>
    </source>
</evidence>
<organism evidence="2 3">
    <name type="scientific">Pleurodeles waltl</name>
    <name type="common">Iberian ribbed newt</name>
    <dbReference type="NCBI Taxonomy" id="8319"/>
    <lineage>
        <taxon>Eukaryota</taxon>
        <taxon>Metazoa</taxon>
        <taxon>Chordata</taxon>
        <taxon>Craniata</taxon>
        <taxon>Vertebrata</taxon>
        <taxon>Euteleostomi</taxon>
        <taxon>Amphibia</taxon>
        <taxon>Batrachia</taxon>
        <taxon>Caudata</taxon>
        <taxon>Salamandroidea</taxon>
        <taxon>Salamandridae</taxon>
        <taxon>Pleurodelinae</taxon>
        <taxon>Pleurodeles</taxon>
    </lineage>
</organism>
<evidence type="ECO:0000313" key="3">
    <source>
        <dbReference type="Proteomes" id="UP001066276"/>
    </source>
</evidence>
<accession>A0AAV7QBA5</accession>
<name>A0AAV7QBA5_PLEWA</name>
<dbReference type="AlphaFoldDB" id="A0AAV7QBA5"/>
<dbReference type="EMBL" id="JANPWB010000010">
    <property type="protein sequence ID" value="KAJ1135508.1"/>
    <property type="molecule type" value="Genomic_DNA"/>
</dbReference>
<feature type="region of interest" description="Disordered" evidence="1">
    <location>
        <begin position="66"/>
        <end position="87"/>
    </location>
</feature>